<dbReference type="EMBL" id="JAUSRA010000001">
    <property type="protein sequence ID" value="MDP9793456.1"/>
    <property type="molecule type" value="Genomic_DNA"/>
</dbReference>
<protein>
    <recommendedName>
        <fullName evidence="1">MmyB-like transcription regulator ligand binding domain-containing protein</fullName>
    </recommendedName>
</protein>
<gene>
    <name evidence="2" type="ORF">J2S43_001968</name>
</gene>
<dbReference type="Proteomes" id="UP001240984">
    <property type="component" value="Unassembled WGS sequence"/>
</dbReference>
<organism evidence="2 3">
    <name type="scientific">Catenuloplanes nepalensis</name>
    <dbReference type="NCBI Taxonomy" id="587533"/>
    <lineage>
        <taxon>Bacteria</taxon>
        <taxon>Bacillati</taxon>
        <taxon>Actinomycetota</taxon>
        <taxon>Actinomycetes</taxon>
        <taxon>Micromonosporales</taxon>
        <taxon>Micromonosporaceae</taxon>
        <taxon>Catenuloplanes</taxon>
    </lineage>
</organism>
<reference evidence="2 3" key="1">
    <citation type="submission" date="2023-07" db="EMBL/GenBank/DDBJ databases">
        <title>Sequencing the genomes of 1000 actinobacteria strains.</title>
        <authorList>
            <person name="Klenk H.-P."/>
        </authorList>
    </citation>
    <scope>NUCLEOTIDE SEQUENCE [LARGE SCALE GENOMIC DNA]</scope>
    <source>
        <strain evidence="2 3">DSM 44710</strain>
    </source>
</reference>
<evidence type="ECO:0000313" key="3">
    <source>
        <dbReference type="Proteomes" id="UP001240984"/>
    </source>
</evidence>
<accession>A0ABT9MQ80</accession>
<feature type="domain" description="MmyB-like transcription regulator ligand binding" evidence="1">
    <location>
        <begin position="2"/>
        <end position="53"/>
    </location>
</feature>
<evidence type="ECO:0000313" key="2">
    <source>
        <dbReference type="EMBL" id="MDP9793456.1"/>
    </source>
</evidence>
<dbReference type="RefSeq" id="WP_306828501.1">
    <property type="nucleotide sequence ID" value="NZ_JAUSRA010000001.1"/>
</dbReference>
<dbReference type="Pfam" id="PF17765">
    <property type="entry name" value="MLTR_LBD"/>
    <property type="match status" value="1"/>
</dbReference>
<name>A0ABT9MQ80_9ACTN</name>
<dbReference type="InterPro" id="IPR041413">
    <property type="entry name" value="MLTR_LBD"/>
</dbReference>
<proteinExistence type="predicted"/>
<sequence>MAEHQAASKIVDHPDVGEIAVRSNVLAIGGSNPHVVVCTPRPGTDARGKLDLLRAIGTTSFVAS</sequence>
<comment type="caution">
    <text evidence="2">The sequence shown here is derived from an EMBL/GenBank/DDBJ whole genome shotgun (WGS) entry which is preliminary data.</text>
</comment>
<keyword evidence="3" id="KW-1185">Reference proteome</keyword>
<evidence type="ECO:0000259" key="1">
    <source>
        <dbReference type="Pfam" id="PF17765"/>
    </source>
</evidence>